<evidence type="ECO:0000256" key="4">
    <source>
        <dbReference type="ARBA" id="ARBA00022448"/>
    </source>
</evidence>
<feature type="region of interest" description="Disordered" evidence="13">
    <location>
        <begin position="664"/>
        <end position="839"/>
    </location>
</feature>
<feature type="region of interest" description="Disordered" evidence="13">
    <location>
        <begin position="900"/>
        <end position="1177"/>
    </location>
</feature>
<name>A0AAW0DBL3_9AGAR</name>
<feature type="compositionally biased region" description="Low complexity" evidence="13">
    <location>
        <begin position="1070"/>
        <end position="1081"/>
    </location>
</feature>
<dbReference type="InterPro" id="IPR005078">
    <property type="entry name" value="Peptidase_C54"/>
</dbReference>
<dbReference type="Proteomes" id="UP001383192">
    <property type="component" value="Unassembled WGS sequence"/>
</dbReference>
<dbReference type="GO" id="GO:0004197">
    <property type="term" value="F:cysteine-type endopeptidase activity"/>
    <property type="evidence" value="ECO:0007669"/>
    <property type="project" value="TreeGrafter"/>
</dbReference>
<dbReference type="GO" id="GO:0034727">
    <property type="term" value="P:piecemeal microautophagy of the nucleus"/>
    <property type="evidence" value="ECO:0007669"/>
    <property type="project" value="TreeGrafter"/>
</dbReference>
<dbReference type="EMBL" id="JAYKXP010000015">
    <property type="protein sequence ID" value="KAK7049890.1"/>
    <property type="molecule type" value="Genomic_DNA"/>
</dbReference>
<dbReference type="GO" id="GO:0000407">
    <property type="term" value="C:phagophore assembly site"/>
    <property type="evidence" value="ECO:0007669"/>
    <property type="project" value="UniProtKB-SubCell"/>
</dbReference>
<evidence type="ECO:0000313" key="16">
    <source>
        <dbReference type="Proteomes" id="UP001383192"/>
    </source>
</evidence>
<dbReference type="Pfam" id="PF03416">
    <property type="entry name" value="Peptidase_C54"/>
    <property type="match status" value="2"/>
</dbReference>
<feature type="compositionally biased region" description="Low complexity" evidence="13">
    <location>
        <begin position="296"/>
        <end position="337"/>
    </location>
</feature>
<dbReference type="PANTHER" id="PTHR22624:SF49">
    <property type="entry name" value="CYSTEINE PROTEASE"/>
    <property type="match status" value="1"/>
</dbReference>
<keyword evidence="6 15" id="KW-0645">Protease</keyword>
<evidence type="ECO:0000256" key="5">
    <source>
        <dbReference type="ARBA" id="ARBA00022490"/>
    </source>
</evidence>
<comment type="similarity">
    <text evidence="3">Belongs to the peptidase C54 family.</text>
</comment>
<feature type="compositionally biased region" description="Low complexity" evidence="13">
    <location>
        <begin position="276"/>
        <end position="286"/>
    </location>
</feature>
<feature type="compositionally biased region" description="Low complexity" evidence="13">
    <location>
        <begin position="769"/>
        <end position="779"/>
    </location>
</feature>
<dbReference type="InterPro" id="IPR038765">
    <property type="entry name" value="Papain-like_cys_pep_sf"/>
</dbReference>
<evidence type="ECO:0000256" key="3">
    <source>
        <dbReference type="ARBA" id="ARBA00010958"/>
    </source>
</evidence>
<feature type="compositionally biased region" description="Polar residues" evidence="13">
    <location>
        <begin position="753"/>
        <end position="763"/>
    </location>
</feature>
<feature type="compositionally biased region" description="Polar residues" evidence="13">
    <location>
        <begin position="62"/>
        <end position="72"/>
    </location>
</feature>
<keyword evidence="10" id="KW-0072">Autophagy</keyword>
<feature type="compositionally biased region" description="Low complexity" evidence="13">
    <location>
        <begin position="136"/>
        <end position="151"/>
    </location>
</feature>
<feature type="compositionally biased region" description="Polar residues" evidence="13">
    <location>
        <begin position="719"/>
        <end position="729"/>
    </location>
</feature>
<evidence type="ECO:0000256" key="2">
    <source>
        <dbReference type="ARBA" id="ARBA00004496"/>
    </source>
</evidence>
<gene>
    <name evidence="15" type="primary">ATG4</name>
    <name evidence="15" type="ORF">VNI00_005320</name>
</gene>
<feature type="compositionally biased region" description="Basic and acidic residues" evidence="13">
    <location>
        <begin position="83"/>
        <end position="98"/>
    </location>
</feature>
<dbReference type="PANTHER" id="PTHR22624">
    <property type="entry name" value="CYSTEINE PROTEASE ATG4"/>
    <property type="match status" value="1"/>
</dbReference>
<evidence type="ECO:0000256" key="11">
    <source>
        <dbReference type="ARBA" id="ARBA00029362"/>
    </source>
</evidence>
<feature type="compositionally biased region" description="Low complexity" evidence="13">
    <location>
        <begin position="51"/>
        <end position="61"/>
    </location>
</feature>
<feature type="compositionally biased region" description="Acidic residues" evidence="13">
    <location>
        <begin position="913"/>
        <end position="953"/>
    </location>
</feature>
<feature type="domain" description="Peptidase C54 catalytic" evidence="14">
    <location>
        <begin position="839"/>
        <end position="891"/>
    </location>
</feature>
<evidence type="ECO:0000256" key="13">
    <source>
        <dbReference type="SAM" id="MobiDB-lite"/>
    </source>
</evidence>
<keyword evidence="7" id="KW-0378">Hydrolase</keyword>
<keyword evidence="5" id="KW-0963">Cytoplasm</keyword>
<feature type="compositionally biased region" description="Polar residues" evidence="13">
    <location>
        <begin position="185"/>
        <end position="196"/>
    </location>
</feature>
<feature type="compositionally biased region" description="Low complexity" evidence="13">
    <location>
        <begin position="960"/>
        <end position="977"/>
    </location>
</feature>
<dbReference type="GO" id="GO:0035973">
    <property type="term" value="P:aggrephagy"/>
    <property type="evidence" value="ECO:0007669"/>
    <property type="project" value="TreeGrafter"/>
</dbReference>
<proteinExistence type="inferred from homology"/>
<keyword evidence="16" id="KW-1185">Reference proteome</keyword>
<feature type="compositionally biased region" description="Low complexity" evidence="13">
    <location>
        <begin position="571"/>
        <end position="585"/>
    </location>
</feature>
<evidence type="ECO:0000259" key="14">
    <source>
        <dbReference type="Pfam" id="PF03416"/>
    </source>
</evidence>
<feature type="region of interest" description="Disordered" evidence="13">
    <location>
        <begin position="179"/>
        <end position="199"/>
    </location>
</feature>
<keyword evidence="8" id="KW-0788">Thiol protease</keyword>
<comment type="catalytic activity">
    <reaction evidence="11">
        <text>[protein]-C-terminal L-amino acid-glycyl-phosphatidylethanolamide + H2O = [protein]-C-terminal L-amino acid-glycine + a 1,2-diacyl-sn-glycero-3-phosphoethanolamine</text>
        <dbReference type="Rhea" id="RHEA:67548"/>
        <dbReference type="Rhea" id="RHEA-COMP:17323"/>
        <dbReference type="Rhea" id="RHEA-COMP:17324"/>
        <dbReference type="ChEBI" id="CHEBI:15377"/>
        <dbReference type="ChEBI" id="CHEBI:64612"/>
        <dbReference type="ChEBI" id="CHEBI:172940"/>
        <dbReference type="ChEBI" id="CHEBI:172941"/>
    </reaction>
    <physiologicalReaction direction="left-to-right" evidence="11">
        <dbReference type="Rhea" id="RHEA:67549"/>
    </physiologicalReaction>
</comment>
<dbReference type="GO" id="GO:0019786">
    <property type="term" value="F:protein-phosphatidylethanolamide deconjugating activity"/>
    <property type="evidence" value="ECO:0007669"/>
    <property type="project" value="InterPro"/>
</dbReference>
<protein>
    <recommendedName>
        <fullName evidence="12">Autophagy-related protein 4</fullName>
    </recommendedName>
</protein>
<feature type="compositionally biased region" description="Pro residues" evidence="13">
    <location>
        <begin position="249"/>
        <end position="258"/>
    </location>
</feature>
<evidence type="ECO:0000256" key="12">
    <source>
        <dbReference type="ARBA" id="ARBA00030240"/>
    </source>
</evidence>
<dbReference type="GO" id="GO:0000423">
    <property type="term" value="P:mitophagy"/>
    <property type="evidence" value="ECO:0007669"/>
    <property type="project" value="TreeGrafter"/>
</dbReference>
<feature type="compositionally biased region" description="Low complexity" evidence="13">
    <location>
        <begin position="1098"/>
        <end position="1131"/>
    </location>
</feature>
<evidence type="ECO:0000256" key="8">
    <source>
        <dbReference type="ARBA" id="ARBA00022807"/>
    </source>
</evidence>
<sequence>MSNNKNSRHTPSPSSPIPSNNSSKLPKFLQKSATRDRSKSVNDSLYNAAESSSNTPSDDSSQVLATPASSSKGPRKSSRFLVGKKDKSPPVEEDRTLGDPEEPAIIVEAPSTPSVPIPRSRTRPDRPTSGSENAISQSSPSYTHSHTSTSPRMSDLPTRLSGWFSHTFSSSSTDLSLPSLLNPHMHNTSGSSSPNSKGKMVGASALMTVAKHGKGHLDKAMRYLLDSDATPDKCLDPIWLLGVQHKGYEPPPPTPPPLQGEAPGGRTSIDSKSKSHGSPPSSFRSTSTKHSHKHSPSQSSLSQSQPPSSRSASPSQSAALSSSLSSSISSAPTATPANPNQKHPGANWPPEFYSDFTSKVWLTYRSQFTPIRDTNLADLPLPAIFCCDSPASNVSYVDTFKSDSSYSVRSISSSNIVPTSPSSSGKKWGWGIPGLGGEKERGWTSDSGWGCMLRTGQSLLANALVFMWLGRDWRRPPSPIPTESYAKYVQIVTWFLDTPSPEAPFSVHRMALAGKELGKDVGQWFGPSTAAGAIKTLVHAFPQCGMGVSVATDGMLFQTDVFAVSHSSTTAPAGSGGSSFAASSIGRRRHNPTTKSWGDRPVLLLLGIRLGLDGVNPIYYDTIRILYTFPQSVGIAGGRPSSSYYFVGSQADNLFYLDPHHARPTVPLRTPPTAEGRGSGFSTTANRTPEADYARERDRSRDRNTRQKGESKEDKKGSRSSPGTVSSPRGSAMKRVVTPTSPSSVRTTGSSTFSYHAPTSPSPLQKAYSSSTSASASSSGQEGSRVPSSEDITHSVSPSRTESPVLITPSSSIDASNTSEMDVSELMGGGDRPHSSGLDPIQEHYISAYSPTELKTFHCERVRKMPLSGLDPSMLIGFLCKNEADWNDFRRRVGELPRTIFSIQDEPPTWPSDSDDNMGLESISDPEDIADSMDLDDDDEDQLRDEVEDDEASEQFFDTRSTSASVSSRSQHSSNRVGSERGRSEEVDTEEDPVDPITPGPITTKFDVNAKGVEDDALHREPSQESDDIEDDWVDPSLSSPMLTPQPTQQSQMQHQQGTDSLVVVPPLAKSKSSGSTGSGSTKKKKKKHHDQQPVPVPKIKVPSPPSKESFPFPVGDNGSAGWSGPSSSSGDVDAGKEQREKRMHTARARDGGRTQSGGIKGILTDEWNESERDKSR</sequence>
<organism evidence="15 16">
    <name type="scientific">Paramarasmius palmivorus</name>
    <dbReference type="NCBI Taxonomy" id="297713"/>
    <lineage>
        <taxon>Eukaryota</taxon>
        <taxon>Fungi</taxon>
        <taxon>Dikarya</taxon>
        <taxon>Basidiomycota</taxon>
        <taxon>Agaricomycotina</taxon>
        <taxon>Agaricomycetes</taxon>
        <taxon>Agaricomycetidae</taxon>
        <taxon>Agaricales</taxon>
        <taxon>Marasmiineae</taxon>
        <taxon>Marasmiaceae</taxon>
        <taxon>Paramarasmius</taxon>
    </lineage>
</organism>
<feature type="compositionally biased region" description="Low complexity" evidence="13">
    <location>
        <begin position="1039"/>
        <end position="1057"/>
    </location>
</feature>
<evidence type="ECO:0000256" key="9">
    <source>
        <dbReference type="ARBA" id="ARBA00022927"/>
    </source>
</evidence>
<evidence type="ECO:0000256" key="10">
    <source>
        <dbReference type="ARBA" id="ARBA00023006"/>
    </source>
</evidence>
<feature type="compositionally biased region" description="Low complexity" evidence="13">
    <location>
        <begin position="735"/>
        <end position="752"/>
    </location>
</feature>
<accession>A0AAW0DBL3</accession>
<feature type="region of interest" description="Disordered" evidence="13">
    <location>
        <begin position="1"/>
        <end position="154"/>
    </location>
</feature>
<dbReference type="AlphaFoldDB" id="A0AAW0DBL3"/>
<feature type="region of interest" description="Disordered" evidence="13">
    <location>
        <begin position="246"/>
        <end position="349"/>
    </location>
</feature>
<dbReference type="SUPFAM" id="SSF54001">
    <property type="entry name" value="Cysteine proteinases"/>
    <property type="match status" value="2"/>
</dbReference>
<feature type="compositionally biased region" description="Polar residues" evidence="13">
    <location>
        <begin position="794"/>
        <end position="821"/>
    </location>
</feature>
<comment type="caution">
    <text evidence="15">The sequence shown here is derived from an EMBL/GenBank/DDBJ whole genome shotgun (WGS) entry which is preliminary data.</text>
</comment>
<evidence type="ECO:0000313" key="15">
    <source>
        <dbReference type="EMBL" id="KAK7049890.1"/>
    </source>
</evidence>
<evidence type="ECO:0000256" key="6">
    <source>
        <dbReference type="ARBA" id="ARBA00022670"/>
    </source>
</evidence>
<keyword evidence="9" id="KW-0653">Protein transport</keyword>
<feature type="compositionally biased region" description="Basic and acidic residues" evidence="13">
    <location>
        <begin position="1012"/>
        <end position="1023"/>
    </location>
</feature>
<evidence type="ECO:0000256" key="1">
    <source>
        <dbReference type="ARBA" id="ARBA00004329"/>
    </source>
</evidence>
<feature type="region of interest" description="Disordered" evidence="13">
    <location>
        <begin position="571"/>
        <end position="593"/>
    </location>
</feature>
<feature type="compositionally biased region" description="Acidic residues" evidence="13">
    <location>
        <begin position="1024"/>
        <end position="1034"/>
    </location>
</feature>
<comment type="subcellular location">
    <subcellularLocation>
        <location evidence="2">Cytoplasm</location>
    </subcellularLocation>
    <subcellularLocation>
        <location evidence="1">Preautophagosomal structure</location>
    </subcellularLocation>
</comment>
<keyword evidence="4" id="KW-0813">Transport</keyword>
<reference evidence="15 16" key="1">
    <citation type="submission" date="2024-01" db="EMBL/GenBank/DDBJ databases">
        <title>A draft genome for a cacao thread blight-causing isolate of Paramarasmius palmivorus.</title>
        <authorList>
            <person name="Baruah I.K."/>
            <person name="Bukari Y."/>
            <person name="Amoako-Attah I."/>
            <person name="Meinhardt L.W."/>
            <person name="Bailey B.A."/>
            <person name="Cohen S.P."/>
        </authorList>
    </citation>
    <scope>NUCLEOTIDE SEQUENCE [LARGE SCALE GENOMIC DNA]</scope>
    <source>
        <strain evidence="15 16">GH-12</strain>
    </source>
</reference>
<feature type="compositionally biased region" description="Basic and acidic residues" evidence="13">
    <location>
        <begin position="689"/>
        <end position="717"/>
    </location>
</feature>
<evidence type="ECO:0000256" key="7">
    <source>
        <dbReference type="ARBA" id="ARBA00022801"/>
    </source>
</evidence>
<dbReference type="InterPro" id="IPR046792">
    <property type="entry name" value="Peptidase_C54_cat"/>
</dbReference>
<dbReference type="GO" id="GO:0015031">
    <property type="term" value="P:protein transport"/>
    <property type="evidence" value="ECO:0007669"/>
    <property type="project" value="UniProtKB-KW"/>
</dbReference>
<feature type="domain" description="Peptidase C54 catalytic" evidence="14">
    <location>
        <begin position="350"/>
        <end position="683"/>
    </location>
</feature>
<dbReference type="GO" id="GO:0000045">
    <property type="term" value="P:autophagosome assembly"/>
    <property type="evidence" value="ECO:0007669"/>
    <property type="project" value="TreeGrafter"/>
</dbReference>
<dbReference type="GO" id="GO:0016485">
    <property type="term" value="P:protein processing"/>
    <property type="evidence" value="ECO:0007669"/>
    <property type="project" value="TreeGrafter"/>
</dbReference>